<keyword evidence="3" id="KW-1185">Reference proteome</keyword>
<evidence type="ECO:0008006" key="4">
    <source>
        <dbReference type="Google" id="ProtNLM"/>
    </source>
</evidence>
<dbReference type="PANTHER" id="PTHR34810">
    <property type="entry name" value="DNA-BINDING PROTEIN BIN4"/>
    <property type="match status" value="1"/>
</dbReference>
<dbReference type="InterPro" id="IPR033246">
    <property type="entry name" value="BIN4"/>
</dbReference>
<reference evidence="2 3" key="1">
    <citation type="submission" date="2020-04" db="EMBL/GenBank/DDBJ databases">
        <title>Plant Genome Project.</title>
        <authorList>
            <person name="Zhang R.-G."/>
        </authorList>
    </citation>
    <scope>NUCLEOTIDE SEQUENCE [LARGE SCALE GENOMIC DNA]</scope>
    <source>
        <strain evidence="2">YNK0</strain>
        <tissue evidence="2">Leaf</tissue>
    </source>
</reference>
<evidence type="ECO:0000313" key="3">
    <source>
        <dbReference type="Proteomes" id="UP000655225"/>
    </source>
</evidence>
<dbReference type="GO" id="GO:0009330">
    <property type="term" value="C:DNA topoisomerase type II (double strand cut, ATP-hydrolyzing) complex"/>
    <property type="evidence" value="ECO:0007669"/>
    <property type="project" value="InterPro"/>
</dbReference>
<dbReference type="EMBL" id="JABCRI010000019">
    <property type="protein sequence ID" value="KAF8389438.1"/>
    <property type="molecule type" value="Genomic_DNA"/>
</dbReference>
<dbReference type="Proteomes" id="UP000655225">
    <property type="component" value="Unassembled WGS sequence"/>
</dbReference>
<organism evidence="2 3">
    <name type="scientific">Tetracentron sinense</name>
    <name type="common">Spur-leaf</name>
    <dbReference type="NCBI Taxonomy" id="13715"/>
    <lineage>
        <taxon>Eukaryota</taxon>
        <taxon>Viridiplantae</taxon>
        <taxon>Streptophyta</taxon>
        <taxon>Embryophyta</taxon>
        <taxon>Tracheophyta</taxon>
        <taxon>Spermatophyta</taxon>
        <taxon>Magnoliopsida</taxon>
        <taxon>Trochodendrales</taxon>
        <taxon>Trochodendraceae</taxon>
        <taxon>Tetracentron</taxon>
    </lineage>
</organism>
<feature type="compositionally biased region" description="Basic and acidic residues" evidence="1">
    <location>
        <begin position="40"/>
        <end position="55"/>
    </location>
</feature>
<sequence>MSDSREGSPDWLRCFQAPTQPVVTLSSDSDSDSSPNNSPIKEDVKDDGVFHEEPSLPKTSQLVERKQDQVTVLIDSSGESPVSKAPKPKPPRTRLKVDDHVPVKKKKIQKHPKIEVDSGDTGNEGAEEAPEEEILEKNIEPRVSSLRLPLVLSEKVHRSKALVECEGESIDMSGDMGAVGRIIISDTPSTNHEMLFDLKGMFWLSLYGGLHLILWNVSFGQTEAKIEAVMNDFIQLKPQSNVYEAETMVEGTLDGYSFDSEDEAEKMAKAVTRQSDQNNEADEQTNGKTKGKVQKPSGVIRKKGKAGGKLRKEGRRKSQAPKKAKGGKK</sequence>
<dbReference type="AlphaFoldDB" id="A0A834YMW0"/>
<dbReference type="GO" id="GO:0051276">
    <property type="term" value="P:chromosome organization"/>
    <property type="evidence" value="ECO:0007669"/>
    <property type="project" value="TreeGrafter"/>
</dbReference>
<dbReference type="PANTHER" id="PTHR34810:SF1">
    <property type="entry name" value="DNA-BINDING PROTEIN BIN4"/>
    <property type="match status" value="1"/>
</dbReference>
<gene>
    <name evidence="2" type="ORF">HHK36_026133</name>
</gene>
<name>A0A834YMW0_TETSI</name>
<accession>A0A834YMW0</accession>
<feature type="region of interest" description="Disordered" evidence="1">
    <location>
        <begin position="1"/>
        <end position="132"/>
    </location>
</feature>
<feature type="compositionally biased region" description="Polar residues" evidence="1">
    <location>
        <begin position="272"/>
        <end position="288"/>
    </location>
</feature>
<feature type="compositionally biased region" description="Low complexity" evidence="1">
    <location>
        <begin position="26"/>
        <end position="39"/>
    </location>
</feature>
<proteinExistence type="predicted"/>
<dbReference type="GO" id="GO:0003690">
    <property type="term" value="F:double-stranded DNA binding"/>
    <property type="evidence" value="ECO:0007669"/>
    <property type="project" value="InterPro"/>
</dbReference>
<dbReference type="GO" id="GO:0042023">
    <property type="term" value="P:DNA endoreduplication"/>
    <property type="evidence" value="ECO:0007669"/>
    <property type="project" value="InterPro"/>
</dbReference>
<feature type="region of interest" description="Disordered" evidence="1">
    <location>
        <begin position="264"/>
        <end position="329"/>
    </location>
</feature>
<feature type="compositionally biased region" description="Basic residues" evidence="1">
    <location>
        <begin position="300"/>
        <end position="329"/>
    </location>
</feature>
<evidence type="ECO:0000256" key="1">
    <source>
        <dbReference type="SAM" id="MobiDB-lite"/>
    </source>
</evidence>
<dbReference type="OMA" id="CIVNVGQ"/>
<dbReference type="OrthoDB" id="549068at2759"/>
<dbReference type="GO" id="GO:0005634">
    <property type="term" value="C:nucleus"/>
    <property type="evidence" value="ECO:0007669"/>
    <property type="project" value="TreeGrafter"/>
</dbReference>
<comment type="caution">
    <text evidence="2">The sequence shown here is derived from an EMBL/GenBank/DDBJ whole genome shotgun (WGS) entry which is preliminary data.</text>
</comment>
<protein>
    <recommendedName>
        <fullName evidence="4">DNA-binding protein BIN4</fullName>
    </recommendedName>
</protein>
<evidence type="ECO:0000313" key="2">
    <source>
        <dbReference type="EMBL" id="KAF8389438.1"/>
    </source>
</evidence>